<dbReference type="PROSITE" id="PS00888">
    <property type="entry name" value="CNMP_BINDING_1"/>
    <property type="match status" value="1"/>
</dbReference>
<keyword evidence="3" id="KW-0812">Transmembrane</keyword>
<evidence type="ECO:0000256" key="9">
    <source>
        <dbReference type="PROSITE-ProRule" id="PRU01161"/>
    </source>
</evidence>
<dbReference type="InterPro" id="IPR014710">
    <property type="entry name" value="RmlC-like_jellyroll"/>
</dbReference>
<dbReference type="SUPFAM" id="SSF52151">
    <property type="entry name" value="FabD/lysophospholipase-like"/>
    <property type="match status" value="1"/>
</dbReference>
<comment type="caution">
    <text evidence="9">Lacks conserved residue(s) required for the propagation of feature annotation.</text>
</comment>
<dbReference type="InterPro" id="IPR000595">
    <property type="entry name" value="cNMP-bd_dom"/>
</dbReference>
<dbReference type="Pfam" id="PF00027">
    <property type="entry name" value="cNMP_binding"/>
    <property type="match status" value="1"/>
</dbReference>
<keyword evidence="6" id="KW-1133">Transmembrane helix</keyword>
<reference evidence="12 13" key="1">
    <citation type="submission" date="2019-11" db="EMBL/GenBank/DDBJ databases">
        <title>Identification of a novel strain.</title>
        <authorList>
            <person name="Xu Q."/>
            <person name="Wang G."/>
        </authorList>
    </citation>
    <scope>NUCLEOTIDE SEQUENCE [LARGE SCALE GENOMIC DNA]</scope>
    <source>
        <strain evidence="13">xq</strain>
    </source>
</reference>
<dbReference type="GO" id="GO:0016020">
    <property type="term" value="C:membrane"/>
    <property type="evidence" value="ECO:0007669"/>
    <property type="project" value="UniProtKB-SubCell"/>
</dbReference>
<evidence type="ECO:0000256" key="5">
    <source>
        <dbReference type="ARBA" id="ARBA00022963"/>
    </source>
</evidence>
<dbReference type="Proteomes" id="UP000440694">
    <property type="component" value="Unassembled WGS sequence"/>
</dbReference>
<evidence type="ECO:0000313" key="12">
    <source>
        <dbReference type="EMBL" id="MTD95696.1"/>
    </source>
</evidence>
<evidence type="ECO:0000259" key="10">
    <source>
        <dbReference type="PROSITE" id="PS50042"/>
    </source>
</evidence>
<evidence type="ECO:0000256" key="2">
    <source>
        <dbReference type="ARBA" id="ARBA00006636"/>
    </source>
</evidence>
<dbReference type="AlphaFoldDB" id="A0A6I3KQ17"/>
<keyword evidence="8" id="KW-0472">Membrane</keyword>
<dbReference type="Gene3D" id="2.60.120.10">
    <property type="entry name" value="Jelly Rolls"/>
    <property type="match status" value="1"/>
</dbReference>
<feature type="active site" description="Proton acceptor" evidence="9">
    <location>
        <position position="464"/>
    </location>
</feature>
<dbReference type="InterPro" id="IPR056556">
    <property type="entry name" value="NTE1_P-loop_dom"/>
</dbReference>
<evidence type="ECO:0000256" key="7">
    <source>
        <dbReference type="ARBA" id="ARBA00023098"/>
    </source>
</evidence>
<dbReference type="CDD" id="cd07205">
    <property type="entry name" value="Pat_PNPLA6_PNPLA7_NTE1_like"/>
    <property type="match status" value="1"/>
</dbReference>
<dbReference type="Gene3D" id="3.40.50.300">
    <property type="entry name" value="P-loop containing nucleotide triphosphate hydrolases"/>
    <property type="match status" value="1"/>
</dbReference>
<keyword evidence="4 9" id="KW-0378">Hydrolase</keyword>
<keyword evidence="5 9" id="KW-0442">Lipid degradation</keyword>
<dbReference type="PANTHER" id="PTHR14226:SF29">
    <property type="entry name" value="NEUROPATHY TARGET ESTERASE SWS"/>
    <property type="match status" value="1"/>
</dbReference>
<dbReference type="InterPro" id="IPR050301">
    <property type="entry name" value="NTE"/>
</dbReference>
<evidence type="ECO:0000256" key="4">
    <source>
        <dbReference type="ARBA" id="ARBA00022801"/>
    </source>
</evidence>
<evidence type="ECO:0000256" key="1">
    <source>
        <dbReference type="ARBA" id="ARBA00004370"/>
    </source>
</evidence>
<dbReference type="GO" id="GO:0016042">
    <property type="term" value="P:lipid catabolic process"/>
    <property type="evidence" value="ECO:0007669"/>
    <property type="project" value="UniProtKB-UniRule"/>
</dbReference>
<dbReference type="InterPro" id="IPR018490">
    <property type="entry name" value="cNMP-bd_dom_sf"/>
</dbReference>
<dbReference type="InterPro" id="IPR016035">
    <property type="entry name" value="Acyl_Trfase/lysoPLipase"/>
</dbReference>
<gene>
    <name evidence="12" type="ORF">GIW81_15255</name>
</gene>
<evidence type="ECO:0000313" key="13">
    <source>
        <dbReference type="Proteomes" id="UP000440694"/>
    </source>
</evidence>
<dbReference type="SMART" id="SM00100">
    <property type="entry name" value="cNMP"/>
    <property type="match status" value="1"/>
</dbReference>
<comment type="caution">
    <text evidence="12">The sequence shown here is derived from an EMBL/GenBank/DDBJ whole genome shotgun (WGS) entry which is preliminary data.</text>
</comment>
<organism evidence="12 13">
    <name type="scientific">Hyphomicrobium album</name>
    <dbReference type="NCBI Taxonomy" id="2665159"/>
    <lineage>
        <taxon>Bacteria</taxon>
        <taxon>Pseudomonadati</taxon>
        <taxon>Pseudomonadota</taxon>
        <taxon>Alphaproteobacteria</taxon>
        <taxon>Hyphomicrobiales</taxon>
        <taxon>Hyphomicrobiaceae</taxon>
        <taxon>Hyphomicrobium</taxon>
    </lineage>
</organism>
<feature type="domain" description="Cyclic nucleotide-binding" evidence="10">
    <location>
        <begin position="15"/>
        <end position="132"/>
    </location>
</feature>
<name>A0A6I3KQ17_9HYPH</name>
<dbReference type="EMBL" id="WMBQ01000002">
    <property type="protein sequence ID" value="MTD95696.1"/>
    <property type="molecule type" value="Genomic_DNA"/>
</dbReference>
<dbReference type="PROSITE" id="PS51635">
    <property type="entry name" value="PNPLA"/>
    <property type="match status" value="1"/>
</dbReference>
<dbReference type="Pfam" id="PF24179">
    <property type="entry name" value="NTE_Ploop"/>
    <property type="match status" value="1"/>
</dbReference>
<feature type="domain" description="PNPLA" evidence="11">
    <location>
        <begin position="316"/>
        <end position="477"/>
    </location>
</feature>
<dbReference type="PANTHER" id="PTHR14226">
    <property type="entry name" value="NEUROPATHY TARGET ESTERASE/SWISS CHEESE D.MELANOGASTER"/>
    <property type="match status" value="1"/>
</dbReference>
<accession>A0A6I3KQ17</accession>
<sequence>MHSLLSKAGLPVIGIFSELSADERAALMSGLETQPLKRGDVLVRQGEAADALYIVISGRFSVTLDGRREPLTEIGPEQPIGEIAFLTGGTRTATVTAMRDSLVLRLGRAEFDSIAAKCPGIWRTLTASLAQRLAATTSISQPSAPDPRPRTIAVIRAGGAHVPERFLDQLNAVFSASANTLVLNSARAAELLPPLDSAEATQALNQLESSYDYLVFLADAELTPWSQKAIRHADLVLAIATPDADPAPNALEQLAAAFVDTEARRLVVVHERRAPLSGTARWLRRRSVAMHHHVALDDRSTMARLYRFINGSALGLVACGGGALCAAHVGLYKALLESGFEFDIVGGTSAGAAMTGAFAMDKHPDDIDRGTHDIFVTNRAMQRYTWPRYSLLDHRHYDTQLSRYFGGVNIEDLWVPFFSVSTNLSSYQLHRHDRGDLFEAIRASSSIPVLLPPVYTPEGEMLVDGCLLDNLPITTMHALKSGPNVVVSFDIPELERFDVKYESLPSRAELIRMSINPLTRGKLPAAPGLTTVLMRSLMAGRDDFLRQMKQDDVLFVPPIPADMGILDWHRHAELVRNAYWWGLEEVQRLKRARHPLIAAVEATATAR</sequence>
<comment type="subcellular location">
    <subcellularLocation>
        <location evidence="1">Membrane</location>
    </subcellularLocation>
</comment>
<evidence type="ECO:0000256" key="8">
    <source>
        <dbReference type="ARBA" id="ARBA00023136"/>
    </source>
</evidence>
<dbReference type="Pfam" id="PF01734">
    <property type="entry name" value="Patatin"/>
    <property type="match status" value="1"/>
</dbReference>
<evidence type="ECO:0000256" key="6">
    <source>
        <dbReference type="ARBA" id="ARBA00022989"/>
    </source>
</evidence>
<dbReference type="CDD" id="cd00038">
    <property type="entry name" value="CAP_ED"/>
    <property type="match status" value="1"/>
</dbReference>
<keyword evidence="7 9" id="KW-0443">Lipid metabolism</keyword>
<dbReference type="SUPFAM" id="SSF51206">
    <property type="entry name" value="cAMP-binding domain-like"/>
    <property type="match status" value="1"/>
</dbReference>
<feature type="short sequence motif" description="GXSXG" evidence="9">
    <location>
        <begin position="347"/>
        <end position="351"/>
    </location>
</feature>
<comment type="similarity">
    <text evidence="2">Belongs to the NTE family.</text>
</comment>
<dbReference type="RefSeq" id="WP_154740211.1">
    <property type="nucleotide sequence ID" value="NZ_WMBQ01000002.1"/>
</dbReference>
<proteinExistence type="inferred from homology"/>
<evidence type="ECO:0000259" key="11">
    <source>
        <dbReference type="PROSITE" id="PS51635"/>
    </source>
</evidence>
<protein>
    <submittedName>
        <fullName evidence="12">Cyclic nucleotide-binding domain-containing protein</fullName>
    </submittedName>
</protein>
<dbReference type="InterPro" id="IPR002641">
    <property type="entry name" value="PNPLA_dom"/>
</dbReference>
<dbReference type="InterPro" id="IPR018488">
    <property type="entry name" value="cNMP-bd_CS"/>
</dbReference>
<dbReference type="GO" id="GO:0004622">
    <property type="term" value="F:phosphatidylcholine lysophospholipase activity"/>
    <property type="evidence" value="ECO:0007669"/>
    <property type="project" value="UniProtKB-ARBA"/>
</dbReference>
<dbReference type="PROSITE" id="PS50042">
    <property type="entry name" value="CNMP_BINDING_3"/>
    <property type="match status" value="1"/>
</dbReference>
<dbReference type="InterPro" id="IPR027417">
    <property type="entry name" value="P-loop_NTPase"/>
</dbReference>
<dbReference type="Gene3D" id="3.40.1090.10">
    <property type="entry name" value="Cytosolic phospholipase A2 catalytic domain"/>
    <property type="match status" value="2"/>
</dbReference>
<feature type="active site" description="Nucleophile" evidence="9">
    <location>
        <position position="349"/>
    </location>
</feature>
<keyword evidence="13" id="KW-1185">Reference proteome</keyword>
<evidence type="ECO:0000256" key="3">
    <source>
        <dbReference type="ARBA" id="ARBA00022692"/>
    </source>
</evidence>